<dbReference type="GO" id="GO:0046872">
    <property type="term" value="F:metal ion binding"/>
    <property type="evidence" value="ECO:0007669"/>
    <property type="project" value="UniProtKB-KW"/>
</dbReference>
<sequence>MSKDVDRSQVFKTTRVRTALKNDGSWIHKSTQEKEKQDKARMDHAVETKPAQVRQKSYVLSTAKIFESVDSPVSPPLKTTQLASSEGDSANQTNGEVTPPQKGPEPEGSTVETADNTKPWAPTENPIQNGEAQPEKTVASTAAENKGEHANTTAEQSHIEHSEAKVFAGDHVEDPVAETSAVAGTGESKDLAEVSAVVAVKPKPEEEPPIETQPANALIWRMHLEDAGVDSTGQPADEIYEAVPVVVVESVQMPDSNDVIHSTPGEEASLQNSVELVPDLLVEAESKSQCDTETSKEGSCERCPPEQSAEETIEAVGEVVVESSPEAPVVNNATPGEEAALQGPVETIVHAVSELPAQSAAKTMVESEEPGLQSAAPAEPILKTRAEEVVECEVQPVNNAAVEQSAEPAHENAADRGMELNIEDALEPVPASEAGAVQEKLSGRAIELTDALDVEPPTTEAAPESVEDPKQSHSEESKLNQSDDTNTTEIFQKPKEEVRSTYTLKVTREVESRAVCSFCDQVIDGNVKITLSEPPVTCHPDCLKCGVCALVLGDMLNPIFLHDQVIHCGCCFEIAHKI</sequence>
<dbReference type="PANTHER" id="PTHR15468:SF2">
    <property type="entry name" value="ZINC FINGER PROTEIN 185"/>
    <property type="match status" value="1"/>
</dbReference>
<dbReference type="Proteomes" id="UP000694890">
    <property type="component" value="Linkage group LG20"/>
</dbReference>
<dbReference type="InterPro" id="IPR001781">
    <property type="entry name" value="Znf_LIM"/>
</dbReference>
<evidence type="ECO:0000259" key="6">
    <source>
        <dbReference type="PROSITE" id="PS50023"/>
    </source>
</evidence>
<evidence type="ECO:0000313" key="7">
    <source>
        <dbReference type="Proteomes" id="UP000694890"/>
    </source>
</evidence>
<evidence type="ECO:0000256" key="5">
    <source>
        <dbReference type="SAM" id="MobiDB-lite"/>
    </source>
</evidence>
<dbReference type="RefSeq" id="XP_050934476.1">
    <property type="nucleotide sequence ID" value="XM_051078519.1"/>
</dbReference>
<evidence type="ECO:0000256" key="4">
    <source>
        <dbReference type="PROSITE-ProRule" id="PRU00125"/>
    </source>
</evidence>
<keyword evidence="1 4" id="KW-0479">Metal-binding</keyword>
<protein>
    <submittedName>
        <fullName evidence="8">Fibrous sheath CABYR-binding protein</fullName>
    </submittedName>
</protein>
<dbReference type="InterPro" id="IPR052621">
    <property type="entry name" value="Cell_Prolif/Cornif_Regul"/>
</dbReference>
<name>A0AAJ8BLJ3_LATCA</name>
<feature type="domain" description="LIM zinc-binding" evidence="6">
    <location>
        <begin position="514"/>
        <end position="578"/>
    </location>
</feature>
<reference evidence="8" key="1">
    <citation type="submission" date="2025-08" db="UniProtKB">
        <authorList>
            <consortium name="RefSeq"/>
        </authorList>
    </citation>
    <scope>IDENTIFICATION</scope>
    <source>
        <tissue evidence="8">Brain</tissue>
    </source>
</reference>
<accession>A0AAJ8BLJ3</accession>
<feature type="region of interest" description="Disordered" evidence="5">
    <location>
        <begin position="452"/>
        <end position="489"/>
    </location>
</feature>
<dbReference type="PROSITE" id="PS00478">
    <property type="entry name" value="LIM_DOMAIN_1"/>
    <property type="match status" value="1"/>
</dbReference>
<evidence type="ECO:0000256" key="2">
    <source>
        <dbReference type="ARBA" id="ARBA00022833"/>
    </source>
</evidence>
<keyword evidence="2 4" id="KW-0862">Zinc</keyword>
<dbReference type="PANTHER" id="PTHR15468">
    <property type="entry name" value="ZNF185"/>
    <property type="match status" value="1"/>
</dbReference>
<feature type="region of interest" description="Disordered" evidence="5">
    <location>
        <begin position="67"/>
        <end position="188"/>
    </location>
</feature>
<feature type="compositionally biased region" description="Basic and acidic residues" evidence="5">
    <location>
        <begin position="157"/>
        <end position="174"/>
    </location>
</feature>
<organism evidence="7 8">
    <name type="scientific">Lates calcarifer</name>
    <name type="common">Barramundi</name>
    <name type="synonym">Holocentrus calcarifer</name>
    <dbReference type="NCBI Taxonomy" id="8187"/>
    <lineage>
        <taxon>Eukaryota</taxon>
        <taxon>Metazoa</taxon>
        <taxon>Chordata</taxon>
        <taxon>Craniata</taxon>
        <taxon>Vertebrata</taxon>
        <taxon>Euteleostomi</taxon>
        <taxon>Actinopterygii</taxon>
        <taxon>Neopterygii</taxon>
        <taxon>Teleostei</taxon>
        <taxon>Neoteleostei</taxon>
        <taxon>Acanthomorphata</taxon>
        <taxon>Carangaria</taxon>
        <taxon>Carangaria incertae sedis</taxon>
        <taxon>Centropomidae</taxon>
        <taxon>Lates</taxon>
    </lineage>
</organism>
<feature type="compositionally biased region" description="Polar residues" evidence="5">
    <location>
        <begin position="479"/>
        <end position="489"/>
    </location>
</feature>
<dbReference type="CDD" id="cd08368">
    <property type="entry name" value="LIM"/>
    <property type="match status" value="1"/>
</dbReference>
<feature type="compositionally biased region" description="Polar residues" evidence="5">
    <location>
        <begin position="77"/>
        <end position="96"/>
    </location>
</feature>
<feature type="region of interest" description="Disordered" evidence="5">
    <location>
        <begin position="287"/>
        <end position="307"/>
    </location>
</feature>
<dbReference type="GeneID" id="108893825"/>
<evidence type="ECO:0000256" key="1">
    <source>
        <dbReference type="ARBA" id="ARBA00022723"/>
    </source>
</evidence>
<feature type="compositionally biased region" description="Basic and acidic residues" evidence="5">
    <location>
        <begin position="287"/>
        <end position="304"/>
    </location>
</feature>
<dbReference type="KEGG" id="lcf:108893825"/>
<dbReference type="SMART" id="SM00132">
    <property type="entry name" value="LIM"/>
    <property type="match status" value="1"/>
</dbReference>
<dbReference type="Gene3D" id="2.10.110.10">
    <property type="entry name" value="Cysteine Rich Protein"/>
    <property type="match status" value="1"/>
</dbReference>
<keyword evidence="3 4" id="KW-0440">LIM domain</keyword>
<dbReference type="AlphaFoldDB" id="A0AAJ8BLJ3"/>
<gene>
    <name evidence="8" type="primary">si:dkey-125i10.3</name>
</gene>
<feature type="compositionally biased region" description="Basic and acidic residues" evidence="5">
    <location>
        <begin position="467"/>
        <end position="478"/>
    </location>
</feature>
<proteinExistence type="predicted"/>
<evidence type="ECO:0000313" key="8">
    <source>
        <dbReference type="RefSeq" id="XP_050934476.1"/>
    </source>
</evidence>
<feature type="region of interest" description="Disordered" evidence="5">
    <location>
        <begin position="21"/>
        <end position="52"/>
    </location>
</feature>
<evidence type="ECO:0000256" key="3">
    <source>
        <dbReference type="ARBA" id="ARBA00023038"/>
    </source>
</evidence>
<dbReference type="PROSITE" id="PS50023">
    <property type="entry name" value="LIM_DOMAIN_2"/>
    <property type="match status" value="1"/>
</dbReference>
<feature type="compositionally biased region" description="Basic and acidic residues" evidence="5">
    <location>
        <begin position="30"/>
        <end position="47"/>
    </location>
</feature>